<dbReference type="HOGENOM" id="CLU_015150_2_0_6"/>
<evidence type="ECO:0000259" key="3">
    <source>
        <dbReference type="Pfam" id="PF03629"/>
    </source>
</evidence>
<dbReference type="GO" id="GO:0001681">
    <property type="term" value="F:sialate O-acetylesterase activity"/>
    <property type="evidence" value="ECO:0007669"/>
    <property type="project" value="InterPro"/>
</dbReference>
<dbReference type="SUPFAM" id="SSF49785">
    <property type="entry name" value="Galactose-binding domain-like"/>
    <property type="match status" value="1"/>
</dbReference>
<name>C5BNV0_TERTT</name>
<reference evidence="4 5" key="1">
    <citation type="journal article" date="2009" name="PLoS ONE">
        <title>The complete genome of Teredinibacter turnerae T7901: an intracellular endosymbiont of marine wood-boring bivalves (shipworms).</title>
        <authorList>
            <person name="Yang J.C."/>
            <person name="Madupu R."/>
            <person name="Durkin A.S."/>
            <person name="Ekborg N.A."/>
            <person name="Pedamallu C.S."/>
            <person name="Hostetler J.B."/>
            <person name="Radune D."/>
            <person name="Toms B.S."/>
            <person name="Henrissat B."/>
            <person name="Coutinho P.M."/>
            <person name="Schwarz S."/>
            <person name="Field L."/>
            <person name="Trindade-Silva A.E."/>
            <person name="Soares C.A.G."/>
            <person name="Elshahawi S."/>
            <person name="Hanora A."/>
            <person name="Schmidt E.W."/>
            <person name="Haygood M.G."/>
            <person name="Posfai J."/>
            <person name="Benner J."/>
            <person name="Madinger C."/>
            <person name="Nove J."/>
            <person name="Anton B."/>
            <person name="Chaudhary K."/>
            <person name="Foster J."/>
            <person name="Holman A."/>
            <person name="Kumar S."/>
            <person name="Lessard P.A."/>
            <person name="Luyten Y.A."/>
            <person name="Slatko B."/>
            <person name="Wood N."/>
            <person name="Wu B."/>
            <person name="Teplitski M."/>
            <person name="Mougous J.D."/>
            <person name="Ward N."/>
            <person name="Eisen J.A."/>
            <person name="Badger J.H."/>
            <person name="Distel D.L."/>
        </authorList>
    </citation>
    <scope>NUCLEOTIDE SEQUENCE [LARGE SCALE GENOMIC DNA]</scope>
    <source>
        <strain evidence="5">ATCC 39867 / T7901</strain>
    </source>
</reference>
<feature type="domain" description="Sialate O-acetylesterase" evidence="3">
    <location>
        <begin position="423"/>
        <end position="522"/>
    </location>
</feature>
<dbReference type="Gene3D" id="3.40.50.1110">
    <property type="entry name" value="SGNH hydrolase"/>
    <property type="match status" value="1"/>
</dbReference>
<dbReference type="EMBL" id="CP001614">
    <property type="protein sequence ID" value="ACR11936.1"/>
    <property type="molecule type" value="Genomic_DNA"/>
</dbReference>
<dbReference type="Gene3D" id="2.60.120.260">
    <property type="entry name" value="Galactose-binding domain-like"/>
    <property type="match status" value="1"/>
</dbReference>
<dbReference type="KEGG" id="ttu:TERTU_0681"/>
<dbReference type="InterPro" id="IPR039329">
    <property type="entry name" value="SIAE"/>
</dbReference>
<dbReference type="STRING" id="377629.TERTU_0681"/>
<dbReference type="Pfam" id="PF03629">
    <property type="entry name" value="SASA"/>
    <property type="match status" value="1"/>
</dbReference>
<dbReference type="Gene3D" id="2.60.40.10">
    <property type="entry name" value="Immunoglobulins"/>
    <property type="match status" value="1"/>
</dbReference>
<evidence type="ECO:0000313" key="4">
    <source>
        <dbReference type="EMBL" id="ACR11936.1"/>
    </source>
</evidence>
<dbReference type="InterPro" id="IPR013783">
    <property type="entry name" value="Ig-like_fold"/>
</dbReference>
<organism evidence="4 5">
    <name type="scientific">Teredinibacter turnerae (strain ATCC 39867 / T7901)</name>
    <dbReference type="NCBI Taxonomy" id="377629"/>
    <lineage>
        <taxon>Bacteria</taxon>
        <taxon>Pseudomonadati</taxon>
        <taxon>Pseudomonadota</taxon>
        <taxon>Gammaproteobacteria</taxon>
        <taxon>Cellvibrionales</taxon>
        <taxon>Cellvibrionaceae</taxon>
        <taxon>Teredinibacter</taxon>
    </lineage>
</organism>
<dbReference type="AlphaFoldDB" id="C5BNV0"/>
<feature type="chain" id="PRO_5002947063" evidence="2">
    <location>
        <begin position="31"/>
        <end position="654"/>
    </location>
</feature>
<accession>C5BNV0</accession>
<dbReference type="eggNOG" id="COG3250">
    <property type="taxonomic scope" value="Bacteria"/>
</dbReference>
<dbReference type="Proteomes" id="UP000009080">
    <property type="component" value="Chromosome"/>
</dbReference>
<evidence type="ECO:0000313" key="5">
    <source>
        <dbReference type="Proteomes" id="UP000009080"/>
    </source>
</evidence>
<evidence type="ECO:0000256" key="1">
    <source>
        <dbReference type="ARBA" id="ARBA00022801"/>
    </source>
</evidence>
<dbReference type="PANTHER" id="PTHR22901:SF0">
    <property type="entry name" value="SIALATE O-ACETYLESTERASE"/>
    <property type="match status" value="1"/>
</dbReference>
<proteinExistence type="predicted"/>
<sequence>MPKQKAKKTMKNLLLLLFTLSFALAQYANAAVKLPRLLSDGLILQRETPNTIWGWASPNEKISVSVDGKTFKAKASTSGDWSVKIPAYDAGGPYTISVEGENTLTIKDVYFGDVWVASGQSNMQTTLNRIEERYPDLVANANDPLIREFTVPREMNFKGPQKDITGGEWQASVSDKIGEHSAVAYFFAKKIQEKQNVPVGILGANFGGSPAECWISRDDLKQYPAQYKSIENFDDDGYLQSIKDADQQESNAWFAKLNGGDKGMQGKVKWYENSYDDDQWKSLNMPSVWADEGIKPMTGIVWFRKEITLPDSVKDQDAFLRLGVIVDGDTAYINGEQVGSTGYRYPPRRYKVKPGVVKPGKNIITLRVQVDNGQGEFVSEKPYYLQVGDTKIDLKGEWKYKVANVIEPPKPKRFIPWNEPLGCYNAMLAPLFNMNIKGVIWYQGESNTGNPQEYATLFPHLIKSWRRDWNQGDFPFLFVQLANYMSDPQEPSESQWAATRFAQFQTLDKVDNTAMAVISDVGEWNDLHPLNKKAVGERLALAAEALAYGNTDIEYSGPLFKNLERKKNKLIISFDHVGDGLIAKDGKLGGFAIAGEDGKYVWAKAKIKKGKVVVWSKEVKNPVSVRYAWANDPNTANLYNKNGLPASVFEATVN</sequence>
<dbReference type="SUPFAM" id="SSF52266">
    <property type="entry name" value="SGNH hydrolase"/>
    <property type="match status" value="1"/>
</dbReference>
<gene>
    <name evidence="4" type="ordered locus">TERTU_0681</name>
</gene>
<evidence type="ECO:0000256" key="2">
    <source>
        <dbReference type="SAM" id="SignalP"/>
    </source>
</evidence>
<dbReference type="InterPro" id="IPR005181">
    <property type="entry name" value="SASA"/>
</dbReference>
<protein>
    <submittedName>
        <fullName evidence="4">ExsB</fullName>
    </submittedName>
</protein>
<dbReference type="InterPro" id="IPR008979">
    <property type="entry name" value="Galactose-bd-like_sf"/>
</dbReference>
<keyword evidence="2" id="KW-0732">Signal</keyword>
<dbReference type="PANTHER" id="PTHR22901">
    <property type="entry name" value="SIALATE O-ACETYLESTERASE"/>
    <property type="match status" value="1"/>
</dbReference>
<keyword evidence="1" id="KW-0378">Hydrolase</keyword>
<dbReference type="GO" id="GO:0005975">
    <property type="term" value="P:carbohydrate metabolic process"/>
    <property type="evidence" value="ECO:0007669"/>
    <property type="project" value="TreeGrafter"/>
</dbReference>
<feature type="signal peptide" evidence="2">
    <location>
        <begin position="1"/>
        <end position="30"/>
    </location>
</feature>
<dbReference type="InterPro" id="IPR036514">
    <property type="entry name" value="SGNH_hydro_sf"/>
</dbReference>
<keyword evidence="5" id="KW-1185">Reference proteome</keyword>